<gene>
    <name evidence="2" type="ORF">SDC9_133567</name>
</gene>
<dbReference type="Gene3D" id="3.40.50.1110">
    <property type="entry name" value="SGNH hydrolase"/>
    <property type="match status" value="1"/>
</dbReference>
<name>A0A645DBS8_9ZZZZ</name>
<feature type="domain" description="SGNH hydrolase-type esterase" evidence="1">
    <location>
        <begin position="6"/>
        <end position="162"/>
    </location>
</feature>
<dbReference type="AlphaFoldDB" id="A0A645DBS8"/>
<protein>
    <recommendedName>
        <fullName evidence="1">SGNH hydrolase-type esterase domain-containing protein</fullName>
    </recommendedName>
</protein>
<dbReference type="InterPro" id="IPR036514">
    <property type="entry name" value="SGNH_hydro_sf"/>
</dbReference>
<reference evidence="2" key="1">
    <citation type="submission" date="2019-08" db="EMBL/GenBank/DDBJ databases">
        <authorList>
            <person name="Kucharzyk K."/>
            <person name="Murdoch R.W."/>
            <person name="Higgins S."/>
            <person name="Loffler F."/>
        </authorList>
    </citation>
    <scope>NUCLEOTIDE SEQUENCE</scope>
</reference>
<organism evidence="2">
    <name type="scientific">bioreactor metagenome</name>
    <dbReference type="NCBI Taxonomy" id="1076179"/>
    <lineage>
        <taxon>unclassified sequences</taxon>
        <taxon>metagenomes</taxon>
        <taxon>ecological metagenomes</taxon>
    </lineage>
</organism>
<dbReference type="SUPFAM" id="SSF52266">
    <property type="entry name" value="SGNH hydrolase"/>
    <property type="match status" value="1"/>
</dbReference>
<comment type="caution">
    <text evidence="2">The sequence shown here is derived from an EMBL/GenBank/DDBJ whole genome shotgun (WGS) entry which is preliminary data.</text>
</comment>
<dbReference type="Pfam" id="PF13472">
    <property type="entry name" value="Lipase_GDSL_2"/>
    <property type="match status" value="1"/>
</dbReference>
<accession>A0A645DBS8</accession>
<evidence type="ECO:0000259" key="1">
    <source>
        <dbReference type="Pfam" id="PF13472"/>
    </source>
</evidence>
<sequence>MGEGYEVIEEGLCGRTSIYTDPDAVYKNAEPYLLPCLLSHRPLELVILMLGTNDLRLCFHPDDHHLADGVSRLVDIIKGCKECGEGNAAPRILIMSPPHMIKPEGRKDFYLARVGEMGARRSRLFKSAYQALALEKGCYFLDAGEITQTDPADGLHITGESHRGLGQAVAAAVLDILKI</sequence>
<proteinExistence type="predicted"/>
<dbReference type="EMBL" id="VSSQ01034508">
    <property type="protein sequence ID" value="MPM86478.1"/>
    <property type="molecule type" value="Genomic_DNA"/>
</dbReference>
<evidence type="ECO:0000313" key="2">
    <source>
        <dbReference type="EMBL" id="MPM86478.1"/>
    </source>
</evidence>
<dbReference type="InterPro" id="IPR013830">
    <property type="entry name" value="SGNH_hydro"/>
</dbReference>